<comment type="caution">
    <text evidence="2">The sequence shown here is derived from an EMBL/GenBank/DDBJ whole genome shotgun (WGS) entry which is preliminary data.</text>
</comment>
<dbReference type="OrthoDB" id="2326586at2"/>
<dbReference type="STRING" id="1423734.FC83_GL000124"/>
<dbReference type="EMBL" id="AZGA01000007">
    <property type="protein sequence ID" value="KRM36091.1"/>
    <property type="molecule type" value="Genomic_DNA"/>
</dbReference>
<gene>
    <name evidence="2" type="ORF">FC83_GL000124</name>
</gene>
<evidence type="ECO:0000259" key="1">
    <source>
        <dbReference type="Pfam" id="PF05043"/>
    </source>
</evidence>
<name>X0PIQ8_9LACO</name>
<accession>X0PIQ8</accession>
<dbReference type="AlphaFoldDB" id="X0PIQ8"/>
<dbReference type="RefSeq" id="WP_035456231.1">
    <property type="nucleotide sequence ID" value="NZ_AZGA01000007.1"/>
</dbReference>
<dbReference type="InterPro" id="IPR007737">
    <property type="entry name" value="Mga_HTH"/>
</dbReference>
<feature type="domain" description="Mga helix-turn-helix" evidence="1">
    <location>
        <begin position="93"/>
        <end position="179"/>
    </location>
</feature>
<proteinExistence type="predicted"/>
<sequence length="533" mass="61286">MEKVDDLFLSFSDMEKYNLFVNIIEMKQKETTPEKLLDCMADRKQHITDINIKQVAELLGRSYGSIYNTYMGLISDLNSLLGKKDADLETLFNVEANEYYAYLTKRSYPYQFIDTIVQGKTTSFHDFYTNLGSSKATVLRHLKTMRHFLKERGIRMTYEPMGLVSKNELSVRIALTSLYWRAGSTYTWPFKDTKRQDAIKLVKGAAKDFDFAAQSEGVLSLMALYFMVSYFRIRKGRLVDPKKFHSILHYAFPNLLKEYLETYPAPELHLDDDQMMEETSGLFLVYSLIPLYSETNKQTVTKFLQKIDYYNQEIADFINTFLDNLPLEEHDALSKTAIDMQVIKANLIAIFIGTVSFDNPKMFLFNTDDQAALNTQPPTNSALYRSLRNTLSHVVMYPKFSQYKPLIDDMLPIFYAVLKPYLVLYRPESTVNVFIAVLPSFFDNSRLEQMLKSMAFVNILDASDDLSTADLMICSSIRSLPEDMAPQAAVMTWRTGASSDLFGRLYGLLRQIQLNKEQVPNMAHVDPSHAPES</sequence>
<keyword evidence="3" id="KW-1185">Reference proteome</keyword>
<reference evidence="2 3" key="1">
    <citation type="journal article" date="2015" name="Genome Announc.">
        <title>Expanding the biotechnology potential of lactobacilli through comparative genomics of 213 strains and associated genera.</title>
        <authorList>
            <person name="Sun Z."/>
            <person name="Harris H.M."/>
            <person name="McCann A."/>
            <person name="Guo C."/>
            <person name="Argimon S."/>
            <person name="Zhang W."/>
            <person name="Yang X."/>
            <person name="Jeffery I.B."/>
            <person name="Cooney J.C."/>
            <person name="Kagawa T.F."/>
            <person name="Liu W."/>
            <person name="Song Y."/>
            <person name="Salvetti E."/>
            <person name="Wrobel A."/>
            <person name="Rasinkangas P."/>
            <person name="Parkhill J."/>
            <person name="Rea M.C."/>
            <person name="O'Sullivan O."/>
            <person name="Ritari J."/>
            <person name="Douillard F.P."/>
            <person name="Paul Ross R."/>
            <person name="Yang R."/>
            <person name="Briner A.E."/>
            <person name="Felis G.E."/>
            <person name="de Vos W.M."/>
            <person name="Barrangou R."/>
            <person name="Klaenhammer T.R."/>
            <person name="Caufield P.W."/>
            <person name="Cui Y."/>
            <person name="Zhang H."/>
            <person name="O'Toole P.W."/>
        </authorList>
    </citation>
    <scope>NUCLEOTIDE SEQUENCE [LARGE SCALE GENOMIC DNA]</scope>
    <source>
        <strain evidence="2 3">DSM 18527</strain>
    </source>
</reference>
<dbReference type="PATRIC" id="fig|1423734.3.peg.123"/>
<dbReference type="Proteomes" id="UP000051236">
    <property type="component" value="Unassembled WGS sequence"/>
</dbReference>
<evidence type="ECO:0000313" key="2">
    <source>
        <dbReference type="EMBL" id="KRM36091.1"/>
    </source>
</evidence>
<organism evidence="2 3">
    <name type="scientific">Agrilactobacillus composti DSM 18527 = JCM 14202</name>
    <dbReference type="NCBI Taxonomy" id="1423734"/>
    <lineage>
        <taxon>Bacteria</taxon>
        <taxon>Bacillati</taxon>
        <taxon>Bacillota</taxon>
        <taxon>Bacilli</taxon>
        <taxon>Lactobacillales</taxon>
        <taxon>Lactobacillaceae</taxon>
        <taxon>Agrilactobacillus</taxon>
    </lineage>
</organism>
<dbReference type="Pfam" id="PF05043">
    <property type="entry name" value="Mga"/>
    <property type="match status" value="1"/>
</dbReference>
<protein>
    <recommendedName>
        <fullName evidence="1">Mga helix-turn-helix domain-containing protein</fullName>
    </recommendedName>
</protein>
<dbReference type="eggNOG" id="COG3711">
    <property type="taxonomic scope" value="Bacteria"/>
</dbReference>
<evidence type="ECO:0000313" key="3">
    <source>
        <dbReference type="Proteomes" id="UP000051236"/>
    </source>
</evidence>